<keyword evidence="2" id="KW-0812">Transmembrane</keyword>
<proteinExistence type="predicted"/>
<organism evidence="3 4">
    <name type="scientific">Roseovarius halotolerans</name>
    <dbReference type="NCBI Taxonomy" id="505353"/>
    <lineage>
        <taxon>Bacteria</taxon>
        <taxon>Pseudomonadati</taxon>
        <taxon>Pseudomonadota</taxon>
        <taxon>Alphaproteobacteria</taxon>
        <taxon>Rhodobacterales</taxon>
        <taxon>Roseobacteraceae</taxon>
        <taxon>Roseovarius</taxon>
    </lineage>
</organism>
<feature type="compositionally biased region" description="Pro residues" evidence="1">
    <location>
        <begin position="73"/>
        <end position="83"/>
    </location>
</feature>
<dbReference type="Proteomes" id="UP000193207">
    <property type="component" value="Unassembled WGS sequence"/>
</dbReference>
<keyword evidence="2" id="KW-1133">Transmembrane helix</keyword>
<dbReference type="EMBL" id="FWFU01000003">
    <property type="protein sequence ID" value="SLN51311.1"/>
    <property type="molecule type" value="Genomic_DNA"/>
</dbReference>
<evidence type="ECO:0000313" key="3">
    <source>
        <dbReference type="EMBL" id="SLN51311.1"/>
    </source>
</evidence>
<protein>
    <submittedName>
        <fullName evidence="3">Uncharacterized protein</fullName>
    </submittedName>
</protein>
<dbReference type="OrthoDB" id="7870164at2"/>
<name>A0A1X6ZHL1_9RHOB</name>
<accession>A0A1X6ZHL1</accession>
<evidence type="ECO:0000256" key="1">
    <source>
        <dbReference type="SAM" id="MobiDB-lite"/>
    </source>
</evidence>
<reference evidence="3 4" key="1">
    <citation type="submission" date="2017-03" db="EMBL/GenBank/DDBJ databases">
        <authorList>
            <person name="Afonso C.L."/>
            <person name="Miller P.J."/>
            <person name="Scott M.A."/>
            <person name="Spackman E."/>
            <person name="Goraichik I."/>
            <person name="Dimitrov K.M."/>
            <person name="Suarez D.L."/>
            <person name="Swayne D.E."/>
        </authorList>
    </citation>
    <scope>NUCLEOTIDE SEQUENCE [LARGE SCALE GENOMIC DNA]</scope>
    <source>
        <strain evidence="3 4">CECT 8110</strain>
    </source>
</reference>
<evidence type="ECO:0000313" key="4">
    <source>
        <dbReference type="Proteomes" id="UP000193207"/>
    </source>
</evidence>
<keyword evidence="2" id="KW-0472">Membrane</keyword>
<gene>
    <name evidence="3" type="ORF">ROH8110_02809</name>
</gene>
<evidence type="ECO:0000256" key="2">
    <source>
        <dbReference type="SAM" id="Phobius"/>
    </source>
</evidence>
<feature type="transmembrane region" description="Helical" evidence="2">
    <location>
        <begin position="29"/>
        <end position="49"/>
    </location>
</feature>
<dbReference type="AlphaFoldDB" id="A0A1X6ZHL1"/>
<dbReference type="RefSeq" id="WP_085818320.1">
    <property type="nucleotide sequence ID" value="NZ_FWFU01000003.1"/>
</dbReference>
<keyword evidence="4" id="KW-1185">Reference proteome</keyword>
<feature type="region of interest" description="Disordered" evidence="1">
    <location>
        <begin position="61"/>
        <end position="83"/>
    </location>
</feature>
<sequence length="83" mass="8992">MDRLSLVLFLATGPTLIGTFVTTVLALGYYGWPAILMAAGVGAVLTWPASHIISRWIKRDDPDFNHKRHGPPGLLPDPSAPEI</sequence>